<sequence>MIKRFLLVYFSLVASLHAQQLFGGEFALNEASRQSVQESVQKMGNEVLKSNFRFAVDKMYPRWKILQAKQLGSEVKLLEAFNNAGAQMQEAGVTLNSFVADPPLKAYRVHPKMKAGRSEIRSSEDVTYELLVFVPTKMKMTFLLKNQPKLSFLRESFQIAIAKEGTNEWTFLDGATISVKDLRSLFPLLPHNLELPKKVDTEIK</sequence>
<comment type="caution">
    <text evidence="2">The sequence shown here is derived from an EMBL/GenBank/DDBJ whole genome shotgun (WGS) entry which is preliminary data.</text>
</comment>
<evidence type="ECO:0000313" key="3">
    <source>
        <dbReference type="Proteomes" id="UP000239907"/>
    </source>
</evidence>
<dbReference type="RefSeq" id="WP_129589817.1">
    <property type="nucleotide sequence ID" value="NZ_MQWA01000001.1"/>
</dbReference>
<dbReference type="EMBL" id="MQWA01000001">
    <property type="protein sequence ID" value="PQJ30048.1"/>
    <property type="molecule type" value="Genomic_DNA"/>
</dbReference>
<accession>A0A2S7U4W6</accession>
<dbReference type="OrthoDB" id="194422at2"/>
<name>A0A2S7U4W6_9BACT</name>
<evidence type="ECO:0000256" key="1">
    <source>
        <dbReference type="SAM" id="SignalP"/>
    </source>
</evidence>
<organism evidence="2 3">
    <name type="scientific">Rubritalea profundi</name>
    <dbReference type="NCBI Taxonomy" id="1658618"/>
    <lineage>
        <taxon>Bacteria</taxon>
        <taxon>Pseudomonadati</taxon>
        <taxon>Verrucomicrobiota</taxon>
        <taxon>Verrucomicrobiia</taxon>
        <taxon>Verrucomicrobiales</taxon>
        <taxon>Rubritaleaceae</taxon>
        <taxon>Rubritalea</taxon>
    </lineage>
</organism>
<dbReference type="Proteomes" id="UP000239907">
    <property type="component" value="Unassembled WGS sequence"/>
</dbReference>
<dbReference type="AlphaFoldDB" id="A0A2S7U4W6"/>
<feature type="signal peptide" evidence="1">
    <location>
        <begin position="1"/>
        <end position="18"/>
    </location>
</feature>
<gene>
    <name evidence="2" type="ORF">BSZ32_17220</name>
</gene>
<protein>
    <submittedName>
        <fullName evidence="2">Uncharacterized protein</fullName>
    </submittedName>
</protein>
<proteinExistence type="predicted"/>
<keyword evidence="3" id="KW-1185">Reference proteome</keyword>
<reference evidence="2 3" key="1">
    <citation type="submission" date="2016-12" db="EMBL/GenBank/DDBJ databases">
        <title>Study of bacterial adaptation to deep sea.</title>
        <authorList>
            <person name="Song J."/>
            <person name="Yoshizawa S."/>
            <person name="Kogure K."/>
        </authorList>
    </citation>
    <scope>NUCLEOTIDE SEQUENCE [LARGE SCALE GENOMIC DNA]</scope>
    <source>
        <strain evidence="2 3">SAORIC-165</strain>
    </source>
</reference>
<keyword evidence="1" id="KW-0732">Signal</keyword>
<evidence type="ECO:0000313" key="2">
    <source>
        <dbReference type="EMBL" id="PQJ30048.1"/>
    </source>
</evidence>
<feature type="chain" id="PRO_5015442513" evidence="1">
    <location>
        <begin position="19"/>
        <end position="204"/>
    </location>
</feature>